<dbReference type="Proteomes" id="UP000728185">
    <property type="component" value="Unassembled WGS sequence"/>
</dbReference>
<dbReference type="PANTHER" id="PTHR46788:SF1">
    <property type="entry name" value="EF-HAND CALCIUM-BINDING DOMAIN-CONTAINING PROTEIN 5"/>
    <property type="match status" value="1"/>
</dbReference>
<dbReference type="OrthoDB" id="6244592at2759"/>
<sequence length="173" mass="20094">MRQIITKNRSEPAILHQRNVGLKRTDNQFMKYLFTVADTSEPIDITWLGTRHMVYPVRDLENVAFGVIDLYMRPDDARENSSEWFSRNTAHLNTMFSILNLVYRQLVIKTGLESTDRLVLQELESNVPDRLDIHEAANTEAQVRTDTIFEDLMLAELNQVQRLLTDEASRSII</sequence>
<reference evidence="1" key="1">
    <citation type="submission" date="2019-05" db="EMBL/GenBank/DDBJ databases">
        <title>Annotation for the trematode Fasciolopsis buski.</title>
        <authorList>
            <person name="Choi Y.-J."/>
        </authorList>
    </citation>
    <scope>NUCLEOTIDE SEQUENCE</scope>
    <source>
        <strain evidence="1">HT</strain>
        <tissue evidence="1">Whole worm</tissue>
    </source>
</reference>
<dbReference type="EMBL" id="LUCM01009785">
    <property type="protein sequence ID" value="KAA0186392.1"/>
    <property type="molecule type" value="Genomic_DNA"/>
</dbReference>
<comment type="caution">
    <text evidence="1">The sequence shown here is derived from an EMBL/GenBank/DDBJ whole genome shotgun (WGS) entry which is preliminary data.</text>
</comment>
<keyword evidence="2" id="KW-1185">Reference proteome</keyword>
<organism evidence="1 2">
    <name type="scientific">Fasciolopsis buskii</name>
    <dbReference type="NCBI Taxonomy" id="27845"/>
    <lineage>
        <taxon>Eukaryota</taxon>
        <taxon>Metazoa</taxon>
        <taxon>Spiralia</taxon>
        <taxon>Lophotrochozoa</taxon>
        <taxon>Platyhelminthes</taxon>
        <taxon>Trematoda</taxon>
        <taxon>Digenea</taxon>
        <taxon>Plagiorchiida</taxon>
        <taxon>Echinostomata</taxon>
        <taxon>Echinostomatoidea</taxon>
        <taxon>Fasciolidae</taxon>
        <taxon>Fasciolopsis</taxon>
    </lineage>
</organism>
<name>A0A8E0RML7_9TREM</name>
<accession>A0A8E0RML7</accession>
<evidence type="ECO:0000313" key="1">
    <source>
        <dbReference type="EMBL" id="KAA0186392.1"/>
    </source>
</evidence>
<gene>
    <name evidence="1" type="ORF">FBUS_08131</name>
</gene>
<dbReference type="PANTHER" id="PTHR46788">
    <property type="entry name" value="EF-HAND CALCIUM-BINDING DOMAIN-CONTAINING PROTEIN 5"/>
    <property type="match status" value="1"/>
</dbReference>
<evidence type="ECO:0000313" key="2">
    <source>
        <dbReference type="Proteomes" id="UP000728185"/>
    </source>
</evidence>
<dbReference type="AlphaFoldDB" id="A0A8E0RML7"/>
<protein>
    <submittedName>
        <fullName evidence="1">Uncharacterized protein</fullName>
    </submittedName>
</protein>
<proteinExistence type="predicted"/>